<dbReference type="GeneID" id="36381443"/>
<protein>
    <submittedName>
        <fullName evidence="4">Nematode fatty acid retinoid binding family-containing protein</fullName>
    </submittedName>
</protein>
<dbReference type="WBParaSite" id="SRAE_2000372500.1">
    <property type="protein sequence ID" value="SRAE_2000372500.1"/>
    <property type="gene ID" value="WBGene00263950"/>
</dbReference>
<evidence type="ECO:0000313" key="5">
    <source>
        <dbReference type="WormBase" id="SRAE_2000372500"/>
    </source>
</evidence>
<reference evidence="4" key="3">
    <citation type="submission" date="2020-12" db="UniProtKB">
        <authorList>
            <consortium name="WormBaseParasite"/>
        </authorList>
    </citation>
    <scope>IDENTIFICATION</scope>
</reference>
<evidence type="ECO:0000313" key="4">
    <source>
        <dbReference type="WBParaSite" id="SRAE_2000372500.1"/>
    </source>
</evidence>
<dbReference type="EMBL" id="LN609529">
    <property type="protein sequence ID" value="CEF69073.1"/>
    <property type="molecule type" value="Genomic_DNA"/>
</dbReference>
<evidence type="ECO:0000313" key="3">
    <source>
        <dbReference type="Proteomes" id="UP000035682"/>
    </source>
</evidence>
<dbReference type="AlphaFoldDB" id="A0A090LLM2"/>
<organism evidence="2">
    <name type="scientific">Strongyloides ratti</name>
    <name type="common">Parasitic roundworm</name>
    <dbReference type="NCBI Taxonomy" id="34506"/>
    <lineage>
        <taxon>Eukaryota</taxon>
        <taxon>Metazoa</taxon>
        <taxon>Ecdysozoa</taxon>
        <taxon>Nematoda</taxon>
        <taxon>Chromadorea</taxon>
        <taxon>Rhabditida</taxon>
        <taxon>Tylenchina</taxon>
        <taxon>Panagrolaimomorpha</taxon>
        <taxon>Strongyloidoidea</taxon>
        <taxon>Strongyloididae</taxon>
        <taxon>Strongyloides</taxon>
    </lineage>
</organism>
<accession>A0A090LLM2</accession>
<evidence type="ECO:0000313" key="2">
    <source>
        <dbReference type="EMBL" id="CEF69073.1"/>
    </source>
</evidence>
<dbReference type="RefSeq" id="XP_024508273.1">
    <property type="nucleotide sequence ID" value="XM_024654953.1"/>
</dbReference>
<reference evidence="3" key="2">
    <citation type="submission" date="2014-09" db="EMBL/GenBank/DDBJ databases">
        <authorList>
            <person name="Martin A.A."/>
        </authorList>
    </citation>
    <scope>NUCLEOTIDE SEQUENCE</scope>
    <source>
        <strain evidence="3">ED321</strain>
    </source>
</reference>
<feature type="signal peptide" evidence="1">
    <location>
        <begin position="1"/>
        <end position="21"/>
    </location>
</feature>
<dbReference type="WormBase" id="SRAE_2000372500">
    <property type="protein sequence ID" value="SRP05918"/>
    <property type="gene ID" value="WBGene00263950"/>
</dbReference>
<keyword evidence="3" id="KW-1185">Reference proteome</keyword>
<sequence>MTKSLLLTLALISLVSLPVFSTNTNGGFYLLLKKKTGINWNDEQISLLGNLSGKVFEEFKDVFVKNNNKRAYLNFIQQFVNITNSNKDVPDNEFLFKLVGTTSENLNSSSKEIKEEAQYTAENLLNRMSIIVSQKEYKEFQKLIVNVVDFSKNEDGSYKKYSEEISKLVKSLGKEGKNLFTENGKSARLREFVLDFLENKFLNVILEFVEECPILIEDTVPGEFDFVRPIANNNQPILKKCAKKYFKKLYDGINLINNPEKFKGQPIYKFVKAYKKMDEAVIME</sequence>
<dbReference type="CTD" id="36381443"/>
<name>A0A090LLM2_STRRB</name>
<dbReference type="Proteomes" id="UP000035682">
    <property type="component" value="Unplaced"/>
</dbReference>
<proteinExistence type="predicted"/>
<reference evidence="2" key="1">
    <citation type="submission" date="2014-09" db="EMBL/GenBank/DDBJ databases">
        <authorList>
            <person name="Aslett A.Martin."/>
        </authorList>
    </citation>
    <scope>NUCLEOTIDE SEQUENCE</scope>
    <source>
        <strain evidence="2">ED321 Heterogonic</strain>
    </source>
</reference>
<keyword evidence="1" id="KW-0732">Signal</keyword>
<feature type="chain" id="PRO_5015030907" evidence="1">
    <location>
        <begin position="22"/>
        <end position="284"/>
    </location>
</feature>
<evidence type="ECO:0000256" key="1">
    <source>
        <dbReference type="SAM" id="SignalP"/>
    </source>
</evidence>
<gene>
    <name evidence="2 4 5" type="ORF">SRAE_2000372500</name>
</gene>